<dbReference type="InterPro" id="IPR035897">
    <property type="entry name" value="Toll_tir_struct_dom_sf"/>
</dbReference>
<protein>
    <recommendedName>
        <fullName evidence="2">SAM domain-containing protein</fullName>
    </recommendedName>
</protein>
<name>A0A1V9ZMQ6_ACHHY</name>
<gene>
    <name evidence="3" type="ORF">ACHHYP_07131</name>
</gene>
<dbReference type="Pfam" id="PF13676">
    <property type="entry name" value="TIR_2"/>
    <property type="match status" value="1"/>
</dbReference>
<accession>A0A1V9ZMQ6</accession>
<keyword evidence="4" id="KW-1185">Reference proteome</keyword>
<evidence type="ECO:0000313" key="4">
    <source>
        <dbReference type="Proteomes" id="UP000243579"/>
    </source>
</evidence>
<dbReference type="PROSITE" id="PS50105">
    <property type="entry name" value="SAM_DOMAIN"/>
    <property type="match status" value="1"/>
</dbReference>
<proteinExistence type="predicted"/>
<evidence type="ECO:0000313" key="3">
    <source>
        <dbReference type="EMBL" id="OQR99285.1"/>
    </source>
</evidence>
<feature type="region of interest" description="Disordered" evidence="1">
    <location>
        <begin position="275"/>
        <end position="302"/>
    </location>
</feature>
<dbReference type="GO" id="GO:0007165">
    <property type="term" value="P:signal transduction"/>
    <property type="evidence" value="ECO:0007669"/>
    <property type="project" value="InterPro"/>
</dbReference>
<dbReference type="InterPro" id="IPR013761">
    <property type="entry name" value="SAM/pointed_sf"/>
</dbReference>
<dbReference type="Gene3D" id="3.40.50.10140">
    <property type="entry name" value="Toll/interleukin-1 receptor homology (TIR) domain"/>
    <property type="match status" value="1"/>
</dbReference>
<dbReference type="Gene3D" id="1.10.150.50">
    <property type="entry name" value="Transcription Factor, Ets-1"/>
    <property type="match status" value="1"/>
</dbReference>
<dbReference type="EMBL" id="JNBR01000072">
    <property type="protein sequence ID" value="OQR99285.1"/>
    <property type="molecule type" value="Genomic_DNA"/>
</dbReference>
<comment type="caution">
    <text evidence="3">The sequence shown here is derived from an EMBL/GenBank/DDBJ whole genome shotgun (WGS) entry which is preliminary data.</text>
</comment>
<dbReference type="SUPFAM" id="SSF52200">
    <property type="entry name" value="Toll/Interleukin receptor TIR domain"/>
    <property type="match status" value="1"/>
</dbReference>
<dbReference type="OrthoDB" id="61437at2759"/>
<dbReference type="Pfam" id="PF07647">
    <property type="entry name" value="SAM_2"/>
    <property type="match status" value="1"/>
</dbReference>
<dbReference type="SUPFAM" id="SSF48371">
    <property type="entry name" value="ARM repeat"/>
    <property type="match status" value="1"/>
</dbReference>
<dbReference type="InterPro" id="IPR000157">
    <property type="entry name" value="TIR_dom"/>
</dbReference>
<sequence length="519" mass="56858">MGAAASLQSLGANDVANEVARLGEAYLEYVPLFTRNGVDGGVLNSLSEQELDNLLVEMGVSSALHRKILLLHLSKLKSQPSDGAALDGIPFRRSAPTLAPAQVLCQLFSYQGIHLIDPDDMDSVVAKILPLMRPQDTMLPDNYDCFISYRVSSEKEVAEKLYLHLKAKGCSPFLDRMSLKNAEPWKDGFLRGLAHSRVFLALISEAGLEKARDRTFNHREDNLLLEYEVALDIAYAGRLVIFPIYVASSNNGIFTKFQGFSTELYASSLNEDDAHRRGSVPAASSSGHDVGKRRQSEQVPRSLPSIASEVEVNADADVNRKVSLSETMTTDFEEVVKTLGEGDAEAVSVALEKIFGIVQRSKYAVKFALANGWVALIQVLCNPRMDELQKDYAAGALSFIAPALSQQAEPLQDVWTSIEESLLAHHVELIENVLAHGSPMQKQYILIALMHLCERDHLRDVLRQSDDLQLTLEELQPLGSQVQAHACTTVLARCFPPVEAAEAAADAPPTPRPAEDTLG</sequence>
<reference evidence="3 4" key="1">
    <citation type="journal article" date="2014" name="Genome Biol. Evol.">
        <title>The secreted proteins of Achlya hypogyna and Thraustotheca clavata identify the ancestral oomycete secretome and reveal gene acquisitions by horizontal gene transfer.</title>
        <authorList>
            <person name="Misner I."/>
            <person name="Blouin N."/>
            <person name="Leonard G."/>
            <person name="Richards T.A."/>
            <person name="Lane C.E."/>
        </authorList>
    </citation>
    <scope>NUCLEOTIDE SEQUENCE [LARGE SCALE GENOMIC DNA]</scope>
    <source>
        <strain evidence="3 4">ATCC 48635</strain>
    </source>
</reference>
<evidence type="ECO:0000256" key="1">
    <source>
        <dbReference type="SAM" id="MobiDB-lite"/>
    </source>
</evidence>
<dbReference type="Proteomes" id="UP000243579">
    <property type="component" value="Unassembled WGS sequence"/>
</dbReference>
<organism evidence="3 4">
    <name type="scientific">Achlya hypogyna</name>
    <name type="common">Oomycete</name>
    <name type="synonym">Protoachlya hypogyna</name>
    <dbReference type="NCBI Taxonomy" id="1202772"/>
    <lineage>
        <taxon>Eukaryota</taxon>
        <taxon>Sar</taxon>
        <taxon>Stramenopiles</taxon>
        <taxon>Oomycota</taxon>
        <taxon>Saprolegniomycetes</taxon>
        <taxon>Saprolegniales</taxon>
        <taxon>Achlyaceae</taxon>
        <taxon>Achlya</taxon>
    </lineage>
</organism>
<evidence type="ECO:0000259" key="2">
    <source>
        <dbReference type="PROSITE" id="PS50105"/>
    </source>
</evidence>
<dbReference type="SMART" id="SM00454">
    <property type="entry name" value="SAM"/>
    <property type="match status" value="1"/>
</dbReference>
<dbReference type="InterPro" id="IPR001660">
    <property type="entry name" value="SAM"/>
</dbReference>
<dbReference type="InterPro" id="IPR016024">
    <property type="entry name" value="ARM-type_fold"/>
</dbReference>
<dbReference type="CDD" id="cd09487">
    <property type="entry name" value="SAM_superfamily"/>
    <property type="match status" value="1"/>
</dbReference>
<dbReference type="SUPFAM" id="SSF47769">
    <property type="entry name" value="SAM/Pointed domain"/>
    <property type="match status" value="1"/>
</dbReference>
<feature type="domain" description="SAM" evidence="2">
    <location>
        <begin position="10"/>
        <end position="79"/>
    </location>
</feature>
<dbReference type="AlphaFoldDB" id="A0A1V9ZMQ6"/>